<dbReference type="CDD" id="cd00063">
    <property type="entry name" value="FN3"/>
    <property type="match status" value="1"/>
</dbReference>
<dbReference type="RefSeq" id="WP_304518399.1">
    <property type="nucleotide sequence ID" value="NZ_JAIOAP010000005.1"/>
</dbReference>
<dbReference type="Gene3D" id="3.20.20.80">
    <property type="entry name" value="Glycosidases"/>
    <property type="match status" value="1"/>
</dbReference>
<dbReference type="PROSITE" id="PS50853">
    <property type="entry name" value="FN3"/>
    <property type="match status" value="1"/>
</dbReference>
<dbReference type="InterPro" id="IPR036116">
    <property type="entry name" value="FN3_sf"/>
</dbReference>
<dbReference type="InterPro" id="IPR008979">
    <property type="entry name" value="Galactose-bd-like_sf"/>
</dbReference>
<dbReference type="InterPro" id="IPR017853">
    <property type="entry name" value="GH"/>
</dbReference>
<dbReference type="SUPFAM" id="SSF49265">
    <property type="entry name" value="Fibronectin type III"/>
    <property type="match status" value="1"/>
</dbReference>
<feature type="chain" id="PRO_5045414945" evidence="1">
    <location>
        <begin position="31"/>
        <end position="735"/>
    </location>
</feature>
<dbReference type="InterPro" id="IPR013783">
    <property type="entry name" value="Ig-like_fold"/>
</dbReference>
<dbReference type="SMART" id="SM00060">
    <property type="entry name" value="FN3"/>
    <property type="match status" value="1"/>
</dbReference>
<feature type="signal peptide" evidence="1">
    <location>
        <begin position="1"/>
        <end position="30"/>
    </location>
</feature>
<evidence type="ECO:0000313" key="5">
    <source>
        <dbReference type="Proteomes" id="UP001493487"/>
    </source>
</evidence>
<keyword evidence="5" id="KW-1185">Reference proteome</keyword>
<dbReference type="EMBL" id="JASKHM010000005">
    <property type="protein sequence ID" value="MEQ4482676.1"/>
    <property type="molecule type" value="Genomic_DNA"/>
</dbReference>
<dbReference type="PROSITE" id="PS50022">
    <property type="entry name" value="FA58C_3"/>
    <property type="match status" value="1"/>
</dbReference>
<sequence>MKRSFSMMICMCFLVTLVLNTLGVSGNAEAASPNILLGKTYSSSVAANATYPDSGGELTDGVYAANLLADAGWQARFNSTSYSFTVDFSVSRTFQSFKANFFKYTGAGVETPTQVQFQYSNDNIAYTSACTLSQQGAGVDTTAVPYSCSAFSPVSARYVKMVVTSATSKWSFIDEWEVKRPAGSASAILSGSFLQPDLGDQWSNSQWTTEFQKMEEAGMDHLFLQWTANSKLNTTVYPSGLSGYTQNTTNDVVSKTLSMGNQFGMDIYLGLQLNEDWFVNYTNNATWLSNETTKAENLAQDLWTKYGSNASFKGWYLSFEVDNWNLPTSVEWDRMATFYDTVIDYIKTLSPNLPVIVSPFYNTSGGLTTTGWQTMWEYILARANIDVIALQDGIGAGHATTAQLASWFSATKTAIQNARPATALWDDAETFNLDFKPMDIKLLKDDLAAVSSYVSKYTSFSFNHYISPQQVNPLYFTTYKDYFSTGSVESVVPSTPAGLSGSAPNSMTVQLSWTASTDNTGVVGYKIYRNSELVYTSYSNTASYTDTQLNPSTSYTYSVKAFDAAGNESAASSTISVSTPAGTTYATNLSSGKSYTTTMAADASYPDTSGTELTNGTFGTATYVDAAWQGRNTASAYSFTIDLGSSKTIKEVYADFLQVKSVYVLLPQTVTFSVSSTGTSYTTIGTVNKPAVSSSDQVKKYRLTDLSSVSGRYVKVQVTPASSAWTFIDEIQVRN</sequence>
<dbReference type="Proteomes" id="UP001493487">
    <property type="component" value="Unassembled WGS sequence"/>
</dbReference>
<evidence type="ECO:0000259" key="2">
    <source>
        <dbReference type="PROSITE" id="PS50022"/>
    </source>
</evidence>
<comment type="caution">
    <text evidence="4">The sequence shown here is derived from an EMBL/GenBank/DDBJ whole genome shotgun (WGS) entry which is preliminary data.</text>
</comment>
<name>A0ABV1KRJ0_9BACL</name>
<evidence type="ECO:0000259" key="3">
    <source>
        <dbReference type="PROSITE" id="PS50853"/>
    </source>
</evidence>
<dbReference type="SUPFAM" id="SSF49785">
    <property type="entry name" value="Galactose-binding domain-like"/>
    <property type="match status" value="2"/>
</dbReference>
<dbReference type="InterPro" id="IPR003961">
    <property type="entry name" value="FN3_dom"/>
</dbReference>
<dbReference type="InterPro" id="IPR027849">
    <property type="entry name" value="DUF4434"/>
</dbReference>
<reference evidence="4 5" key="1">
    <citation type="journal article" date="2023" name="Genome Announc.">
        <title>Pan-Genome Analyses of the Genus Cohnella and Proposal of the Novel Species Cohnella silvisoli sp. nov., Isolated from Forest Soil.</title>
        <authorList>
            <person name="Wang C."/>
            <person name="Mao L."/>
            <person name="Bao G."/>
            <person name="Zhu H."/>
        </authorList>
    </citation>
    <scope>NUCLEOTIDE SEQUENCE [LARGE SCALE GENOMIC DNA]</scope>
    <source>
        <strain evidence="4 5">NL03-T5-1</strain>
    </source>
</reference>
<evidence type="ECO:0000313" key="4">
    <source>
        <dbReference type="EMBL" id="MEQ4482676.1"/>
    </source>
</evidence>
<dbReference type="InterPro" id="IPR000421">
    <property type="entry name" value="FA58C"/>
</dbReference>
<gene>
    <name evidence="4" type="ORF">QJS35_09740</name>
</gene>
<dbReference type="Pfam" id="PF14488">
    <property type="entry name" value="DUF4434"/>
    <property type="match status" value="1"/>
</dbReference>
<dbReference type="Pfam" id="PF00754">
    <property type="entry name" value="F5_F8_type_C"/>
    <property type="match status" value="2"/>
</dbReference>
<dbReference type="Gene3D" id="2.60.40.10">
    <property type="entry name" value="Immunoglobulins"/>
    <property type="match status" value="1"/>
</dbReference>
<accession>A0ABV1KRJ0</accession>
<dbReference type="Gene3D" id="2.60.120.260">
    <property type="entry name" value="Galactose-binding domain-like"/>
    <property type="match status" value="1"/>
</dbReference>
<organism evidence="4 5">
    <name type="scientific">Cohnella silvisoli</name>
    <dbReference type="NCBI Taxonomy" id="2873699"/>
    <lineage>
        <taxon>Bacteria</taxon>
        <taxon>Bacillati</taxon>
        <taxon>Bacillota</taxon>
        <taxon>Bacilli</taxon>
        <taxon>Bacillales</taxon>
        <taxon>Paenibacillaceae</taxon>
        <taxon>Cohnella</taxon>
    </lineage>
</organism>
<keyword evidence="1" id="KW-0732">Signal</keyword>
<dbReference type="Pfam" id="PF00041">
    <property type="entry name" value="fn3"/>
    <property type="match status" value="1"/>
</dbReference>
<evidence type="ECO:0000256" key="1">
    <source>
        <dbReference type="SAM" id="SignalP"/>
    </source>
</evidence>
<protein>
    <submittedName>
        <fullName evidence="4">DUF4434 domain-containing protein</fullName>
    </submittedName>
</protein>
<feature type="domain" description="F5/8 type C" evidence="2">
    <location>
        <begin position="582"/>
        <end position="735"/>
    </location>
</feature>
<dbReference type="SUPFAM" id="SSF51445">
    <property type="entry name" value="(Trans)glycosidases"/>
    <property type="match status" value="1"/>
</dbReference>
<feature type="domain" description="Fibronectin type-III" evidence="3">
    <location>
        <begin position="495"/>
        <end position="582"/>
    </location>
</feature>
<proteinExistence type="predicted"/>